<dbReference type="GO" id="GO:0016758">
    <property type="term" value="F:hexosyltransferase activity"/>
    <property type="evidence" value="ECO:0007669"/>
    <property type="project" value="UniProtKB-ARBA"/>
</dbReference>
<sequence length="315" mass="36843">MNADKIKVSVCIPAYKQVDYLRRLLDSLVTQTVTGMEVIITDDSPDNSVEQLAQQYTDKLPLHYYRNTPAKGMPANWNTVLDLAKGEYIKIMHDDDWFAQPHSLAELCEALDHHPEVDMAYSAYYNYYIDTGTTKLMTSPGWFRKAFSKAPVNVLFDNLVGPPSVMIHRNKPEYRYDVKVRWTVDVDFYIRLLHKHPGYVYIEEPLCYVGMGKEQITQEVHNVRNVVIPEYFYVLQKLGDRPFRSILVYDFLWRLLRNMRIRSEADIRDAGYTGNLPQVTHYILSWQRLFPLSWLRIGPLSKLLMAFSFLFAPKK</sequence>
<organism evidence="2 3">
    <name type="scientific">Chitinophaga tropicalis</name>
    <dbReference type="NCBI Taxonomy" id="2683588"/>
    <lineage>
        <taxon>Bacteria</taxon>
        <taxon>Pseudomonadati</taxon>
        <taxon>Bacteroidota</taxon>
        <taxon>Chitinophagia</taxon>
        <taxon>Chitinophagales</taxon>
        <taxon>Chitinophagaceae</taxon>
        <taxon>Chitinophaga</taxon>
    </lineage>
</organism>
<dbReference type="InterPro" id="IPR029044">
    <property type="entry name" value="Nucleotide-diphossugar_trans"/>
</dbReference>
<protein>
    <submittedName>
        <fullName evidence="2">Glycosyltransferase</fullName>
    </submittedName>
</protein>
<feature type="domain" description="Glycosyltransferase 2-like" evidence="1">
    <location>
        <begin position="9"/>
        <end position="152"/>
    </location>
</feature>
<evidence type="ECO:0000313" key="3">
    <source>
        <dbReference type="Proteomes" id="UP000461730"/>
    </source>
</evidence>
<reference evidence="2 3" key="1">
    <citation type="submission" date="2019-12" db="EMBL/GenBank/DDBJ databases">
        <title>Chitinophaga sp. strain ysch24 (GDMCC 1.1355), whole genome shotgun sequence.</title>
        <authorList>
            <person name="Zhang X."/>
        </authorList>
    </citation>
    <scope>NUCLEOTIDE SEQUENCE [LARGE SCALE GENOMIC DNA]</scope>
    <source>
        <strain evidence="3">ysch24</strain>
    </source>
</reference>
<accession>A0A7K1U4B6</accession>
<dbReference type="PANTHER" id="PTHR22916:SF3">
    <property type="entry name" value="UDP-GLCNAC:BETAGAL BETA-1,3-N-ACETYLGLUCOSAMINYLTRANSFERASE-LIKE PROTEIN 1"/>
    <property type="match status" value="1"/>
</dbReference>
<dbReference type="SUPFAM" id="SSF53448">
    <property type="entry name" value="Nucleotide-diphospho-sugar transferases"/>
    <property type="match status" value="1"/>
</dbReference>
<dbReference type="Pfam" id="PF00535">
    <property type="entry name" value="Glycos_transf_2"/>
    <property type="match status" value="1"/>
</dbReference>
<evidence type="ECO:0000313" key="2">
    <source>
        <dbReference type="EMBL" id="MVT08835.1"/>
    </source>
</evidence>
<dbReference type="InterPro" id="IPR001173">
    <property type="entry name" value="Glyco_trans_2-like"/>
</dbReference>
<keyword evidence="3" id="KW-1185">Reference proteome</keyword>
<gene>
    <name evidence="2" type="ORF">GO493_11235</name>
</gene>
<dbReference type="RefSeq" id="WP_157306257.1">
    <property type="nucleotide sequence ID" value="NZ_WRXN01000004.1"/>
</dbReference>
<proteinExistence type="predicted"/>
<dbReference type="PANTHER" id="PTHR22916">
    <property type="entry name" value="GLYCOSYLTRANSFERASE"/>
    <property type="match status" value="1"/>
</dbReference>
<dbReference type="EMBL" id="WRXN01000004">
    <property type="protein sequence ID" value="MVT08835.1"/>
    <property type="molecule type" value="Genomic_DNA"/>
</dbReference>
<comment type="caution">
    <text evidence="2">The sequence shown here is derived from an EMBL/GenBank/DDBJ whole genome shotgun (WGS) entry which is preliminary data.</text>
</comment>
<name>A0A7K1U4B6_9BACT</name>
<evidence type="ECO:0000259" key="1">
    <source>
        <dbReference type="Pfam" id="PF00535"/>
    </source>
</evidence>
<keyword evidence="2" id="KW-0808">Transferase</keyword>
<dbReference type="AlphaFoldDB" id="A0A7K1U4B6"/>
<dbReference type="Proteomes" id="UP000461730">
    <property type="component" value="Unassembled WGS sequence"/>
</dbReference>
<dbReference type="Gene3D" id="3.90.550.10">
    <property type="entry name" value="Spore Coat Polysaccharide Biosynthesis Protein SpsA, Chain A"/>
    <property type="match status" value="1"/>
</dbReference>